<accession>A0ABD3L1W4</accession>
<feature type="compositionally biased region" description="Basic and acidic residues" evidence="4">
    <location>
        <begin position="496"/>
        <end position="524"/>
    </location>
</feature>
<feature type="region of interest" description="Disordered" evidence="4">
    <location>
        <begin position="660"/>
        <end position="681"/>
    </location>
</feature>
<keyword evidence="3" id="KW-0413">Isomerase</keyword>
<evidence type="ECO:0000256" key="2">
    <source>
        <dbReference type="ARBA" id="ARBA00023152"/>
    </source>
</evidence>
<reference evidence="6 7" key="1">
    <citation type="submission" date="2024-11" db="EMBL/GenBank/DDBJ databases">
        <title>Chromosome-level genome assembly of Eucalyptus globulus Labill. provides insights into its genome evolution.</title>
        <authorList>
            <person name="Li X."/>
        </authorList>
    </citation>
    <scope>NUCLEOTIDE SEQUENCE [LARGE SCALE GENOMIC DNA]</scope>
    <source>
        <strain evidence="6">CL2024</strain>
        <tissue evidence="6">Fresh tender leaves</tissue>
    </source>
</reference>
<dbReference type="Pfam" id="PF25790">
    <property type="entry name" value="BCD1"/>
    <property type="match status" value="1"/>
</dbReference>
<proteinExistence type="predicted"/>
<organism evidence="6 7">
    <name type="scientific">Eucalyptus globulus</name>
    <name type="common">Tasmanian blue gum</name>
    <dbReference type="NCBI Taxonomy" id="34317"/>
    <lineage>
        <taxon>Eukaryota</taxon>
        <taxon>Viridiplantae</taxon>
        <taxon>Streptophyta</taxon>
        <taxon>Embryophyta</taxon>
        <taxon>Tracheophyta</taxon>
        <taxon>Spermatophyta</taxon>
        <taxon>Magnoliopsida</taxon>
        <taxon>eudicotyledons</taxon>
        <taxon>Gunneridae</taxon>
        <taxon>Pentapetalae</taxon>
        <taxon>rosids</taxon>
        <taxon>malvids</taxon>
        <taxon>Myrtales</taxon>
        <taxon>Myrtaceae</taxon>
        <taxon>Myrtoideae</taxon>
        <taxon>Eucalypteae</taxon>
        <taxon>Eucalyptus</taxon>
    </lineage>
</organism>
<protein>
    <recommendedName>
        <fullName evidence="5">BCD1 alpha/beta domain-containing protein</fullName>
    </recommendedName>
</protein>
<name>A0ABD3L1W4_EUCGL</name>
<dbReference type="GO" id="GO:0006094">
    <property type="term" value="P:gluconeogenesis"/>
    <property type="evidence" value="ECO:0007669"/>
    <property type="project" value="UniProtKB-KW"/>
</dbReference>
<dbReference type="InterPro" id="IPR001672">
    <property type="entry name" value="G6P_Isomerase"/>
</dbReference>
<dbReference type="InterPro" id="IPR035482">
    <property type="entry name" value="SIS_PGI_2"/>
</dbReference>
<feature type="region of interest" description="Disordered" evidence="4">
    <location>
        <begin position="451"/>
        <end position="524"/>
    </location>
</feature>
<comment type="caution">
    <text evidence="6">The sequence shown here is derived from an EMBL/GenBank/DDBJ whole genome shotgun (WGS) entry which is preliminary data.</text>
</comment>
<dbReference type="InterPro" id="IPR046348">
    <property type="entry name" value="SIS_dom_sf"/>
</dbReference>
<evidence type="ECO:0000256" key="1">
    <source>
        <dbReference type="ARBA" id="ARBA00022432"/>
    </source>
</evidence>
<dbReference type="GO" id="GO:0006096">
    <property type="term" value="P:glycolytic process"/>
    <property type="evidence" value="ECO:0007669"/>
    <property type="project" value="UniProtKB-KW"/>
</dbReference>
<dbReference type="CDD" id="cd05016">
    <property type="entry name" value="SIS_PGI_2"/>
    <property type="match status" value="1"/>
</dbReference>
<dbReference type="GO" id="GO:0016853">
    <property type="term" value="F:isomerase activity"/>
    <property type="evidence" value="ECO:0007669"/>
    <property type="project" value="UniProtKB-KW"/>
</dbReference>
<dbReference type="SUPFAM" id="SSF53697">
    <property type="entry name" value="SIS domain"/>
    <property type="match status" value="1"/>
</dbReference>
<evidence type="ECO:0000256" key="3">
    <source>
        <dbReference type="ARBA" id="ARBA00023235"/>
    </source>
</evidence>
<keyword evidence="7" id="KW-1185">Reference proteome</keyword>
<dbReference type="FunFam" id="3.40.50.10490:FF:000021">
    <property type="entry name" value="Glucose-6-phosphate isomerase"/>
    <property type="match status" value="1"/>
</dbReference>
<sequence>MTLWAVEQIITDVLGESEDISFRLLSPLLASVFKENKKVAPLCWKLRDRVITSCAAKLGPLLWGAVQSIGTTVDDYSPVVASVAYGVVCSPGEVVPELDSAPTSNTSDAAVLLFPNDIVPVAKTSTKKAHSADFKASKLMNPDEGYDLSWLYAERQKYGRIRVLGNGHNLSAAYKVPSKMRRMQQITVARDEEAPVLVDIAGKKSKLLVVGGKMSNYNNAVLQDAGVLAEGLVGLRIKAWWPFDEMFYDGLIQSYDPLTKKRKDMVILPYKDSLLLFSWYLQQFDLDGNRVNQGLTVYGNKGSTDQHAYKQQLREGVHNFFVTFIEVLCERPPGHDWELEPSVTCGDYLFGMLQGTGYALYANDRESITVTVEEVTPRSVGALIALIWKKIWQQNMIIYQLESKIRELRQVIKSLIMQYTQLILCSQHDSNNLDICCSVYHAVEEKDEFLTPANEEESIVSSEPIVDAETKGDDASENADELSKEELGQLVASRWTGEKTEKESGEDFARDNNNEEQSREIPKDTRDGIDDIYALETADSEKNEYDNVEDAFDEDSAVNDHYDFSSHYKDGSVSDSDDELDFEDYNLLEEVKRVTEAAHRTRTKLSVHPYFKLPFPLQNLRRAAASRRTKLLFLPSGLSKRGRNQSRYEQRIHEDVALHLDAEKVSSEETVSGHPENDTDP</sequence>
<dbReference type="PANTHER" id="PTHR11469:SF1">
    <property type="entry name" value="GLUCOSE-6-PHOSPHATE ISOMERASE"/>
    <property type="match status" value="1"/>
</dbReference>
<dbReference type="AlphaFoldDB" id="A0ABD3L1W4"/>
<dbReference type="PANTHER" id="PTHR11469">
    <property type="entry name" value="GLUCOSE-6-PHOSPHATE ISOMERASE"/>
    <property type="match status" value="1"/>
</dbReference>
<evidence type="ECO:0000256" key="4">
    <source>
        <dbReference type="SAM" id="MobiDB-lite"/>
    </source>
</evidence>
<keyword evidence="2" id="KW-0324">Glycolysis</keyword>
<evidence type="ECO:0000313" key="7">
    <source>
        <dbReference type="Proteomes" id="UP001634007"/>
    </source>
</evidence>
<feature type="domain" description="BCD1 alpha/beta" evidence="5">
    <location>
        <begin position="618"/>
        <end position="651"/>
    </location>
</feature>
<dbReference type="EMBL" id="JBJKBG010000003">
    <property type="protein sequence ID" value="KAL3745547.1"/>
    <property type="molecule type" value="Genomic_DNA"/>
</dbReference>
<evidence type="ECO:0000313" key="6">
    <source>
        <dbReference type="EMBL" id="KAL3745547.1"/>
    </source>
</evidence>
<evidence type="ECO:0000259" key="5">
    <source>
        <dbReference type="Pfam" id="PF25790"/>
    </source>
</evidence>
<dbReference type="Proteomes" id="UP001634007">
    <property type="component" value="Unassembled WGS sequence"/>
</dbReference>
<gene>
    <name evidence="6" type="ORF">ACJRO7_014631</name>
</gene>
<keyword evidence="1" id="KW-0312">Gluconeogenesis</keyword>
<dbReference type="InterPro" id="IPR057721">
    <property type="entry name" value="BCD1_alpha/beta"/>
</dbReference>
<dbReference type="Gene3D" id="3.40.50.10490">
    <property type="entry name" value="Glucose-6-phosphate isomerase like protein, domain 1"/>
    <property type="match status" value="1"/>
</dbReference>
<dbReference type="PROSITE" id="PS51463">
    <property type="entry name" value="P_GLUCOSE_ISOMERASE_3"/>
    <property type="match status" value="1"/>
</dbReference>